<dbReference type="InterPro" id="IPR017871">
    <property type="entry name" value="ABC_transporter-like_CS"/>
</dbReference>
<evidence type="ECO:0000256" key="2">
    <source>
        <dbReference type="ARBA" id="ARBA00022448"/>
    </source>
</evidence>
<dbReference type="GO" id="GO:0016887">
    <property type="term" value="F:ATP hydrolysis activity"/>
    <property type="evidence" value="ECO:0007669"/>
    <property type="project" value="InterPro"/>
</dbReference>
<dbReference type="SUPFAM" id="SSF52540">
    <property type="entry name" value="P-loop containing nucleoside triphosphate hydrolases"/>
    <property type="match status" value="1"/>
</dbReference>
<name>A0A2A4YU92_9PROT</name>
<dbReference type="PANTHER" id="PTHR43776:SF8">
    <property type="entry name" value="ABC TRANSPORTER, ATP-BINDING PROTEIN"/>
    <property type="match status" value="1"/>
</dbReference>
<dbReference type="SMART" id="SM00382">
    <property type="entry name" value="AAA"/>
    <property type="match status" value="1"/>
</dbReference>
<sequence>MNETPDTPDDVILSVKNLVKTFHTGLGFKRKEIHALRGISFNLRKGRALALVGESGSGKSTVARVLTKMYAATSGEIRLNNKNLDEYDTREELFAYRRAVQMIFQDPFGSLNPAHKVFHHIARPLCCHGKVKNKADLKQQVFNILEQVELDPEITAYKYPHELSGGQRQRVALGRTLAVDADIVLADEPTSMLDVSIRIDVLNLLKRMKDDADKAFLYITHDIATARYFAEDIAVLYQGQIVEWGKTGEVIDNPQHPYTKLLLSAVPDARIRFDEITKEQLYYIEHADEIRKISTKTVTEVKKINPNHFMLQHEFSML</sequence>
<dbReference type="Gene3D" id="3.40.50.300">
    <property type="entry name" value="P-loop containing nucleotide triphosphate hydrolases"/>
    <property type="match status" value="1"/>
</dbReference>
<reference key="1">
    <citation type="submission" date="2017-08" db="EMBL/GenBank/DDBJ databases">
        <title>A dynamic microbial community with high functional redundancy inhabits the cold, oxic subseafloor aquifer.</title>
        <authorList>
            <person name="Tully B.J."/>
            <person name="Wheat C.G."/>
            <person name="Glazer B.T."/>
            <person name="Huber J.A."/>
        </authorList>
    </citation>
    <scope>NUCLEOTIDE SEQUENCE [LARGE SCALE GENOMIC DNA]</scope>
</reference>
<dbReference type="Pfam" id="PF08352">
    <property type="entry name" value="oligo_HPY"/>
    <property type="match status" value="1"/>
</dbReference>
<dbReference type="InterPro" id="IPR027417">
    <property type="entry name" value="P-loop_NTPase"/>
</dbReference>
<evidence type="ECO:0000256" key="1">
    <source>
        <dbReference type="ARBA" id="ARBA00004417"/>
    </source>
</evidence>
<keyword evidence="2" id="KW-0813">Transport</keyword>
<reference evidence="6" key="2">
    <citation type="journal article" date="2018" name="ISME J.">
        <title>A dynamic microbial community with high functional redundancy inhabits the cold, oxic subseafloor aquifer.</title>
        <authorList>
            <person name="Tully B.J."/>
            <person name="Wheat C.G."/>
            <person name="Glazer B.T."/>
            <person name="Huber J.A."/>
        </authorList>
    </citation>
    <scope>NUCLEOTIDE SEQUENCE</scope>
    <source>
        <strain evidence="6">NORP83</strain>
    </source>
</reference>
<protein>
    <submittedName>
        <fullName evidence="6">Dipeptide/oligopeptide/nickel ABC transporter ATP-binding protein</fullName>
    </submittedName>
</protein>
<dbReference type="GO" id="GO:0005886">
    <property type="term" value="C:plasma membrane"/>
    <property type="evidence" value="ECO:0007669"/>
    <property type="project" value="UniProtKB-SubCell"/>
</dbReference>
<dbReference type="CDD" id="cd03257">
    <property type="entry name" value="ABC_NikE_OppD_transporters"/>
    <property type="match status" value="1"/>
</dbReference>
<dbReference type="GO" id="GO:0055085">
    <property type="term" value="P:transmembrane transport"/>
    <property type="evidence" value="ECO:0007669"/>
    <property type="project" value="UniProtKB-ARBA"/>
</dbReference>
<dbReference type="EMBL" id="NVUS01000022">
    <property type="protein sequence ID" value="PCI98346.1"/>
    <property type="molecule type" value="Genomic_DNA"/>
</dbReference>
<proteinExistence type="predicted"/>
<comment type="caution">
    <text evidence="6">The sequence shown here is derived from an EMBL/GenBank/DDBJ whole genome shotgun (WGS) entry which is preliminary data.</text>
</comment>
<dbReference type="Pfam" id="PF00005">
    <property type="entry name" value="ABC_tran"/>
    <property type="match status" value="1"/>
</dbReference>
<dbReference type="InterPro" id="IPR050319">
    <property type="entry name" value="ABC_transp_ATP-bind"/>
</dbReference>
<feature type="domain" description="ABC transporter" evidence="5">
    <location>
        <begin position="13"/>
        <end position="263"/>
    </location>
</feature>
<dbReference type="InterPro" id="IPR003593">
    <property type="entry name" value="AAA+_ATPase"/>
</dbReference>
<evidence type="ECO:0000313" key="6">
    <source>
        <dbReference type="EMBL" id="PCI98346.1"/>
    </source>
</evidence>
<dbReference type="InterPro" id="IPR013563">
    <property type="entry name" value="Oligopep_ABC_C"/>
</dbReference>
<dbReference type="GO" id="GO:0015833">
    <property type="term" value="P:peptide transport"/>
    <property type="evidence" value="ECO:0007669"/>
    <property type="project" value="InterPro"/>
</dbReference>
<dbReference type="AlphaFoldDB" id="A0A2A4YU92"/>
<comment type="subcellular location">
    <subcellularLocation>
        <location evidence="1">Cell inner membrane</location>
        <topology evidence="1">Peripheral membrane protein</topology>
    </subcellularLocation>
</comment>
<dbReference type="PROSITE" id="PS00211">
    <property type="entry name" value="ABC_TRANSPORTER_1"/>
    <property type="match status" value="1"/>
</dbReference>
<keyword evidence="3" id="KW-0547">Nucleotide-binding</keyword>
<dbReference type="GO" id="GO:0005524">
    <property type="term" value="F:ATP binding"/>
    <property type="evidence" value="ECO:0007669"/>
    <property type="project" value="UniProtKB-KW"/>
</dbReference>
<evidence type="ECO:0000259" key="5">
    <source>
        <dbReference type="PROSITE" id="PS50893"/>
    </source>
</evidence>
<evidence type="ECO:0000256" key="3">
    <source>
        <dbReference type="ARBA" id="ARBA00022741"/>
    </source>
</evidence>
<keyword evidence="4 6" id="KW-0067">ATP-binding</keyword>
<gene>
    <name evidence="6" type="ORF">COB13_13875</name>
</gene>
<dbReference type="InterPro" id="IPR003439">
    <property type="entry name" value="ABC_transporter-like_ATP-bd"/>
</dbReference>
<accession>A0A2A4YU92</accession>
<dbReference type="PROSITE" id="PS50893">
    <property type="entry name" value="ABC_TRANSPORTER_2"/>
    <property type="match status" value="1"/>
</dbReference>
<evidence type="ECO:0000256" key="4">
    <source>
        <dbReference type="ARBA" id="ARBA00022840"/>
    </source>
</evidence>
<organism evidence="6">
    <name type="scientific">OCS116 cluster bacterium</name>
    <dbReference type="NCBI Taxonomy" id="2030921"/>
    <lineage>
        <taxon>Bacteria</taxon>
        <taxon>Pseudomonadati</taxon>
        <taxon>Pseudomonadota</taxon>
        <taxon>Alphaproteobacteria</taxon>
        <taxon>OCS116 cluster</taxon>
    </lineage>
</organism>
<dbReference type="PANTHER" id="PTHR43776">
    <property type="entry name" value="TRANSPORT ATP-BINDING PROTEIN"/>
    <property type="match status" value="1"/>
</dbReference>